<dbReference type="PRINTS" id="PR01036">
    <property type="entry name" value="TCRTETB"/>
</dbReference>
<dbReference type="GO" id="GO:0022857">
    <property type="term" value="F:transmembrane transporter activity"/>
    <property type="evidence" value="ECO:0007669"/>
    <property type="project" value="InterPro"/>
</dbReference>
<dbReference type="OrthoDB" id="2351791at2759"/>
<proteinExistence type="predicted"/>
<feature type="transmembrane region" description="Helical" evidence="6">
    <location>
        <begin position="364"/>
        <end position="386"/>
    </location>
</feature>
<feature type="compositionally biased region" description="Low complexity" evidence="5">
    <location>
        <begin position="520"/>
        <end position="531"/>
    </location>
</feature>
<gene>
    <name evidence="10" type="ORF">K489DRAFT_311530</name>
</gene>
<feature type="transmembrane region" description="Helical" evidence="6">
    <location>
        <begin position="73"/>
        <end position="97"/>
    </location>
</feature>
<feature type="region of interest" description="Disordered" evidence="5">
    <location>
        <begin position="520"/>
        <end position="543"/>
    </location>
</feature>
<keyword evidence="3 6" id="KW-1133">Transmembrane helix</keyword>
<feature type="transmembrane region" description="Helical" evidence="6">
    <location>
        <begin position="274"/>
        <end position="298"/>
    </location>
</feature>
<organism evidence="10">
    <name type="scientific">Dissoconium aciculare CBS 342.82</name>
    <dbReference type="NCBI Taxonomy" id="1314786"/>
    <lineage>
        <taxon>Eukaryota</taxon>
        <taxon>Fungi</taxon>
        <taxon>Dikarya</taxon>
        <taxon>Ascomycota</taxon>
        <taxon>Pezizomycotina</taxon>
        <taxon>Dothideomycetes</taxon>
        <taxon>Dothideomycetidae</taxon>
        <taxon>Mycosphaerellales</taxon>
        <taxon>Dissoconiaceae</taxon>
        <taxon>Dissoconium</taxon>
    </lineage>
</organism>
<accession>A0A6J3MIW6</accession>
<reference evidence="10" key="1">
    <citation type="submission" date="2020-01" db="EMBL/GenBank/DDBJ databases">
        <authorList>
            <consortium name="DOE Joint Genome Institute"/>
            <person name="Haridas S."/>
            <person name="Albert R."/>
            <person name="Binder M."/>
            <person name="Bloem J."/>
            <person name="Labutti K."/>
            <person name="Salamov A."/>
            <person name="Andreopoulos B."/>
            <person name="Baker S.E."/>
            <person name="Barry K."/>
            <person name="Bills G."/>
            <person name="Bluhm B.H."/>
            <person name="Cannon C."/>
            <person name="Castanera R."/>
            <person name="Culley D.E."/>
            <person name="Daum C."/>
            <person name="Ezra D."/>
            <person name="Gonzalez J.B."/>
            <person name="Henrissat B."/>
            <person name="Kuo A."/>
            <person name="Liang C."/>
            <person name="Lipzen A."/>
            <person name="Lutzoni F."/>
            <person name="Magnuson J."/>
            <person name="Mondo S."/>
            <person name="Nolan M."/>
            <person name="Ohm R."/>
            <person name="Pangilinan J."/>
            <person name="Park H.-J."/>
            <person name="Ramirez L."/>
            <person name="Alfaro M."/>
            <person name="Sun H."/>
            <person name="Tritt A."/>
            <person name="Yoshinaga Y."/>
            <person name="Zwiers L.-H."/>
            <person name="Turgeon B.G."/>
            <person name="Goodwin S.B."/>
            <person name="Spatafora J.W."/>
            <person name="Crous P.W."/>
            <person name="Grigoriev I.V."/>
        </authorList>
    </citation>
    <scope>NUCLEOTIDE SEQUENCE</scope>
    <source>
        <strain evidence="10">CBS 342.82</strain>
    </source>
</reference>
<keyword evidence="4 6" id="KW-0472">Membrane</keyword>
<feature type="signal peptide" evidence="7">
    <location>
        <begin position="1"/>
        <end position="19"/>
    </location>
</feature>
<evidence type="ECO:0000256" key="5">
    <source>
        <dbReference type="SAM" id="MobiDB-lite"/>
    </source>
</evidence>
<evidence type="ECO:0000256" key="4">
    <source>
        <dbReference type="ARBA" id="ARBA00023136"/>
    </source>
</evidence>
<reference evidence="10" key="2">
    <citation type="submission" date="2020-04" db="EMBL/GenBank/DDBJ databases">
        <authorList>
            <consortium name="NCBI Genome Project"/>
        </authorList>
    </citation>
    <scope>NUCLEOTIDE SEQUENCE</scope>
    <source>
        <strain evidence="10">CBS 342.82</strain>
    </source>
</reference>
<feature type="transmembrane region" description="Helical" evidence="6">
    <location>
        <begin position="162"/>
        <end position="182"/>
    </location>
</feature>
<dbReference type="InterPro" id="IPR036259">
    <property type="entry name" value="MFS_trans_sf"/>
</dbReference>
<keyword evidence="9" id="KW-1185">Reference proteome</keyword>
<evidence type="ECO:0000259" key="8">
    <source>
        <dbReference type="PROSITE" id="PS50850"/>
    </source>
</evidence>
<feature type="transmembrane region" description="Helical" evidence="6">
    <location>
        <begin position="339"/>
        <end position="358"/>
    </location>
</feature>
<feature type="compositionally biased region" description="Basic and acidic residues" evidence="5">
    <location>
        <begin position="532"/>
        <end position="543"/>
    </location>
</feature>
<evidence type="ECO:0000256" key="7">
    <source>
        <dbReference type="SAM" id="SignalP"/>
    </source>
</evidence>
<dbReference type="Gene3D" id="1.20.1250.20">
    <property type="entry name" value="MFS general substrate transporter like domains"/>
    <property type="match status" value="1"/>
</dbReference>
<dbReference type="RefSeq" id="XP_033464690.1">
    <property type="nucleotide sequence ID" value="XM_033600790.1"/>
</dbReference>
<keyword evidence="2 6" id="KW-0812">Transmembrane</keyword>
<dbReference type="PROSITE" id="PS50850">
    <property type="entry name" value="MFS"/>
    <property type="match status" value="1"/>
</dbReference>
<dbReference type="GeneID" id="54358590"/>
<name>A0A6J3MIW6_9PEZI</name>
<dbReference type="PANTHER" id="PTHR23501:SF59">
    <property type="entry name" value="MAJOR FACILITATOR SUPERFAMILY (MFS) PROFILE DOMAIN-CONTAINING PROTEIN-RELATED"/>
    <property type="match status" value="1"/>
</dbReference>
<dbReference type="AlphaFoldDB" id="A0A6J3MIW6"/>
<dbReference type="Pfam" id="PF07690">
    <property type="entry name" value="MFS_1"/>
    <property type="match status" value="1"/>
</dbReference>
<feature type="domain" description="Major facilitator superfamily (MFS) profile" evidence="8">
    <location>
        <begin position="7"/>
        <end position="505"/>
    </location>
</feature>
<protein>
    <submittedName>
        <fullName evidence="10">MFS general substrate transporter</fullName>
    </submittedName>
</protein>
<dbReference type="SUPFAM" id="SSF103473">
    <property type="entry name" value="MFS general substrate transporter"/>
    <property type="match status" value="1"/>
</dbReference>
<evidence type="ECO:0000313" key="10">
    <source>
        <dbReference type="RefSeq" id="XP_033464690.1"/>
    </source>
</evidence>
<feature type="transmembrane region" description="Helical" evidence="6">
    <location>
        <begin position="482"/>
        <end position="501"/>
    </location>
</feature>
<evidence type="ECO:0000256" key="6">
    <source>
        <dbReference type="SAM" id="Phobius"/>
    </source>
</evidence>
<feature type="transmembrane region" description="Helical" evidence="6">
    <location>
        <begin position="103"/>
        <end position="123"/>
    </location>
</feature>
<dbReference type="PANTHER" id="PTHR23501">
    <property type="entry name" value="MAJOR FACILITATOR SUPERFAMILY"/>
    <property type="match status" value="1"/>
</dbReference>
<feature type="transmembrane region" description="Helical" evidence="6">
    <location>
        <begin position="43"/>
        <end position="61"/>
    </location>
</feature>
<evidence type="ECO:0000256" key="1">
    <source>
        <dbReference type="ARBA" id="ARBA00004141"/>
    </source>
</evidence>
<reference evidence="10" key="3">
    <citation type="submission" date="2025-08" db="UniProtKB">
        <authorList>
            <consortium name="RefSeq"/>
        </authorList>
    </citation>
    <scope>IDENTIFICATION</scope>
    <source>
        <strain evidence="10">CBS 342.82</strain>
    </source>
</reference>
<keyword evidence="7" id="KW-0732">Signal</keyword>
<dbReference type="GO" id="GO:0005886">
    <property type="term" value="C:plasma membrane"/>
    <property type="evidence" value="ECO:0007669"/>
    <property type="project" value="TreeGrafter"/>
</dbReference>
<dbReference type="InterPro" id="IPR020846">
    <property type="entry name" value="MFS_dom"/>
</dbReference>
<feature type="chain" id="PRO_5026764268" evidence="7">
    <location>
        <begin position="20"/>
        <end position="543"/>
    </location>
</feature>
<feature type="transmembrane region" description="Helical" evidence="6">
    <location>
        <begin position="203"/>
        <end position="224"/>
    </location>
</feature>
<evidence type="ECO:0000256" key="3">
    <source>
        <dbReference type="ARBA" id="ARBA00022989"/>
    </source>
</evidence>
<feature type="transmembrane region" description="Helical" evidence="6">
    <location>
        <begin position="130"/>
        <end position="150"/>
    </location>
</feature>
<comment type="subcellular location">
    <subcellularLocation>
        <location evidence="1">Membrane</location>
        <topology evidence="1">Multi-pass membrane protein</topology>
    </subcellularLocation>
</comment>
<sequence>MYRPLIGFAGILVANLVAALDAASLSVALPTIASELQATSIQAYWAGTAFVLSSAACQPLFPAFSNAFGRRSVVIFALSLLILGSIVCGSAQGISALLAGRTIQGIGGGGILAMTYTIMTDLFTLRRRSVAVAVNGMVWLLGAAVGPVMGGLLSTSALWRCIFWICLPLLVISLVLVSLFLGSKKDNSDQPEEKHLPGACKRIDWIGVASLVASLTAFLVPVSWGGIMFPWQSWQTLVPLVIGLVGLASWVSYEHTFPSQPMVPLSLFNNRTTSCALLGTFVIGIIQFGLVFYLPLYYQVVKGYSAVISGVALLPITLVSGLSTAITGMVIAKAGRYKISVLTGWTVLALGCGLLELLDLHTKTAEWIFITAASGLGGGILFTALTMAAQAHVAQEHIAIAAALTPFVRALGQAIGITAGNSIIQNGLKRNLQKSSFDRLRTNAGAVTRHMASPKFLLSTFATSEDEVSALLAAISNALKDFWWFLLAMALLAGLLSLMIVDLNLEFTEKMDDAVVISTTSSRSDSSSEGGSIERKSAPSDQA</sequence>
<dbReference type="Proteomes" id="UP000504637">
    <property type="component" value="Unplaced"/>
</dbReference>
<feature type="transmembrane region" description="Helical" evidence="6">
    <location>
        <begin position="236"/>
        <end position="253"/>
    </location>
</feature>
<evidence type="ECO:0000313" key="9">
    <source>
        <dbReference type="Proteomes" id="UP000504637"/>
    </source>
</evidence>
<feature type="transmembrane region" description="Helical" evidence="6">
    <location>
        <begin position="304"/>
        <end position="332"/>
    </location>
</feature>
<dbReference type="InterPro" id="IPR011701">
    <property type="entry name" value="MFS"/>
</dbReference>
<evidence type="ECO:0000256" key="2">
    <source>
        <dbReference type="ARBA" id="ARBA00022692"/>
    </source>
</evidence>
<dbReference type="Gene3D" id="1.20.1720.10">
    <property type="entry name" value="Multidrug resistance protein D"/>
    <property type="match status" value="1"/>
</dbReference>